<evidence type="ECO:0000313" key="2">
    <source>
        <dbReference type="Proteomes" id="UP000485058"/>
    </source>
</evidence>
<gene>
    <name evidence="1" type="ORF">HaLaN_05008</name>
</gene>
<dbReference type="InterPro" id="IPR055308">
    <property type="entry name" value="TEX47-like"/>
</dbReference>
<proteinExistence type="predicted"/>
<name>A0A699YTT2_HAELA</name>
<feature type="non-terminal residue" evidence="1">
    <location>
        <position position="1"/>
    </location>
</feature>
<keyword evidence="2" id="KW-1185">Reference proteome</keyword>
<dbReference type="EMBL" id="BLLF01000264">
    <property type="protein sequence ID" value="GFH09799.1"/>
    <property type="molecule type" value="Genomic_DNA"/>
</dbReference>
<dbReference type="PANTHER" id="PTHR34035:SF1">
    <property type="entry name" value="TESTIS-EXPRESSED PROTEIN 47"/>
    <property type="match status" value="1"/>
</dbReference>
<sequence length="261" mass="28558">MSDSYDTASRDSLLNVVLDKLQKSGKTAIVGRVIFVARFIRREANVDHFTEFFPKLFDKFHQDGETTGILLCYPTCCVHVLEAKTSVIMSILRDMLAAGSQEHRLAEARYSRSRLESAGPSRAGVVACRGPIRGGVEPADGEDRAASAGRRQAAHLTGHSCVLPAHTGPGRIVKSASELNASMRKLGGTLTDLTESELKRRLAAMDQYCEDLPAPELLMSLVPAEDAPTVEEFLDIFDAPVTVELDSEKVWPMPSMLKAWN</sequence>
<dbReference type="PANTHER" id="PTHR34035">
    <property type="entry name" value="TESTIS-EXPRESSED PROTEIN 47"/>
    <property type="match status" value="1"/>
</dbReference>
<reference evidence="1 2" key="1">
    <citation type="submission" date="2020-02" db="EMBL/GenBank/DDBJ databases">
        <title>Draft genome sequence of Haematococcus lacustris strain NIES-144.</title>
        <authorList>
            <person name="Morimoto D."/>
            <person name="Nakagawa S."/>
            <person name="Yoshida T."/>
            <person name="Sawayama S."/>
        </authorList>
    </citation>
    <scope>NUCLEOTIDE SEQUENCE [LARGE SCALE GENOMIC DNA]</scope>
    <source>
        <strain evidence="1 2">NIES-144</strain>
    </source>
</reference>
<dbReference type="AlphaFoldDB" id="A0A699YTT2"/>
<dbReference type="Proteomes" id="UP000485058">
    <property type="component" value="Unassembled WGS sequence"/>
</dbReference>
<evidence type="ECO:0000313" key="1">
    <source>
        <dbReference type="EMBL" id="GFH09799.1"/>
    </source>
</evidence>
<protein>
    <submittedName>
        <fullName evidence="1">Uncharacterized protein</fullName>
    </submittedName>
</protein>
<dbReference type="Pfam" id="PF24787">
    <property type="entry name" value="TEX47"/>
    <property type="match status" value="1"/>
</dbReference>
<accession>A0A699YTT2</accession>
<organism evidence="1 2">
    <name type="scientific">Haematococcus lacustris</name>
    <name type="common">Green alga</name>
    <name type="synonym">Haematococcus pluvialis</name>
    <dbReference type="NCBI Taxonomy" id="44745"/>
    <lineage>
        <taxon>Eukaryota</taxon>
        <taxon>Viridiplantae</taxon>
        <taxon>Chlorophyta</taxon>
        <taxon>core chlorophytes</taxon>
        <taxon>Chlorophyceae</taxon>
        <taxon>CS clade</taxon>
        <taxon>Chlamydomonadales</taxon>
        <taxon>Haematococcaceae</taxon>
        <taxon>Haematococcus</taxon>
    </lineage>
</organism>
<comment type="caution">
    <text evidence="1">The sequence shown here is derived from an EMBL/GenBank/DDBJ whole genome shotgun (WGS) entry which is preliminary data.</text>
</comment>